<accession>L1N9Q6</accession>
<proteinExistence type="predicted"/>
<sequence length="74" mass="8846">MVITVTPANIAVVSKSINIIFNLKIYQTTNLMKTYYENTFSRMHLQRYNNLKCYATLFASFLYIQRDYLIYVNF</sequence>
<dbReference type="Proteomes" id="UP000010433">
    <property type="component" value="Unassembled WGS sequence"/>
</dbReference>
<dbReference type="AlphaFoldDB" id="L1N9Q6"/>
<evidence type="ECO:0000313" key="1">
    <source>
        <dbReference type="EMBL" id="EKY00005.1"/>
    </source>
</evidence>
<dbReference type="EMBL" id="AMEP01000094">
    <property type="protein sequence ID" value="EKY00005.1"/>
    <property type="molecule type" value="Genomic_DNA"/>
</dbReference>
<keyword evidence="2" id="KW-1185">Reference proteome</keyword>
<evidence type="ECO:0000313" key="2">
    <source>
        <dbReference type="Proteomes" id="UP000010433"/>
    </source>
</evidence>
<name>L1N9Q6_9BACT</name>
<protein>
    <submittedName>
        <fullName evidence="1">Uncharacterized protein</fullName>
    </submittedName>
</protein>
<gene>
    <name evidence="1" type="ORF">HMPREF9151_01405</name>
</gene>
<reference evidence="1 2" key="1">
    <citation type="submission" date="2012-05" db="EMBL/GenBank/DDBJ databases">
        <authorList>
            <person name="Weinstock G."/>
            <person name="Sodergren E."/>
            <person name="Lobos E.A."/>
            <person name="Fulton L."/>
            <person name="Fulton R."/>
            <person name="Courtney L."/>
            <person name="Fronick C."/>
            <person name="O'Laughlin M."/>
            <person name="Godfrey J."/>
            <person name="Wilson R.M."/>
            <person name="Miner T."/>
            <person name="Farmer C."/>
            <person name="Delehaunty K."/>
            <person name="Cordes M."/>
            <person name="Minx P."/>
            <person name="Tomlinson C."/>
            <person name="Chen J."/>
            <person name="Wollam A."/>
            <person name="Pepin K.H."/>
            <person name="Bhonagiri V."/>
            <person name="Zhang X."/>
            <person name="Suruliraj S."/>
            <person name="Warren W."/>
            <person name="Mitreva M."/>
            <person name="Mardis E.R."/>
            <person name="Wilson R.K."/>
        </authorList>
    </citation>
    <scope>NUCLEOTIDE SEQUENCE [LARGE SCALE GENOMIC DNA]</scope>
    <source>
        <strain evidence="1 2">F0055</strain>
    </source>
</reference>
<organism evidence="1 2">
    <name type="scientific">Hoylesella saccharolytica F0055</name>
    <dbReference type="NCBI Taxonomy" id="1127699"/>
    <lineage>
        <taxon>Bacteria</taxon>
        <taxon>Pseudomonadati</taxon>
        <taxon>Bacteroidota</taxon>
        <taxon>Bacteroidia</taxon>
        <taxon>Bacteroidales</taxon>
        <taxon>Prevotellaceae</taxon>
        <taxon>Hoylesella</taxon>
    </lineage>
</organism>
<comment type="caution">
    <text evidence="1">The sequence shown here is derived from an EMBL/GenBank/DDBJ whole genome shotgun (WGS) entry which is preliminary data.</text>
</comment>
<dbReference type="HOGENOM" id="CLU_2684779_0_0_10"/>